<dbReference type="PANTHER" id="PTHR24220:SF86">
    <property type="entry name" value="ABC TRANSPORTER ABCH.1"/>
    <property type="match status" value="1"/>
</dbReference>
<evidence type="ECO:0000256" key="2">
    <source>
        <dbReference type="ARBA" id="ARBA00022741"/>
    </source>
</evidence>
<comment type="caution">
    <text evidence="5">The sequence shown here is derived from an EMBL/GenBank/DDBJ whole genome shotgun (WGS) entry which is preliminary data.</text>
</comment>
<dbReference type="Gene3D" id="3.40.50.300">
    <property type="entry name" value="P-loop containing nucleotide triphosphate hydrolases"/>
    <property type="match status" value="1"/>
</dbReference>
<evidence type="ECO:0000256" key="3">
    <source>
        <dbReference type="ARBA" id="ARBA00022840"/>
    </source>
</evidence>
<feature type="domain" description="ABC transporter" evidence="4">
    <location>
        <begin position="4"/>
        <end position="247"/>
    </location>
</feature>
<evidence type="ECO:0000313" key="5">
    <source>
        <dbReference type="EMBL" id="MCQ4638151.1"/>
    </source>
</evidence>
<dbReference type="CDD" id="cd03255">
    <property type="entry name" value="ABC_MJ0796_LolCDE_FtsE"/>
    <property type="match status" value="1"/>
</dbReference>
<sequence>MGTLNVSNLCKTYIINKRQNNVLRNVTLSIEEGEMAAIMGPSGSGKTTLLYTVSGMDEATAGRVDFFGRELTSLNANEMSDLRLREMGFVFQQMYMLKNLTVYDNIILPAYQSPEGKSKAGRKAANDRAKILMQKLGISEIAENDITEVSGGQLQRACICRSLINKPKIIFADEPTGALNKQNSIEVMDELNRINEEGTSILLVTHDMKVAAKCERVLYIEDGNIRDEIALGKWADTQDIRVRERRLNDWLIKLGW</sequence>
<evidence type="ECO:0000259" key="4">
    <source>
        <dbReference type="PROSITE" id="PS50893"/>
    </source>
</evidence>
<dbReference type="InterPro" id="IPR027417">
    <property type="entry name" value="P-loop_NTPase"/>
</dbReference>
<dbReference type="SMART" id="SM00382">
    <property type="entry name" value="AAA"/>
    <property type="match status" value="1"/>
</dbReference>
<reference evidence="5 6" key="1">
    <citation type="submission" date="2022-06" db="EMBL/GenBank/DDBJ databases">
        <title>Isolation of gut microbiota from human fecal samples.</title>
        <authorList>
            <person name="Pamer E.G."/>
            <person name="Barat B."/>
            <person name="Waligurski E."/>
            <person name="Medina S."/>
            <person name="Paddock L."/>
            <person name="Mostad J."/>
        </authorList>
    </citation>
    <scope>NUCLEOTIDE SEQUENCE [LARGE SCALE GENOMIC DNA]</scope>
    <source>
        <strain evidence="5 6">SL.3.17</strain>
    </source>
</reference>
<accession>A0ABT1RSI0</accession>
<dbReference type="PANTHER" id="PTHR24220">
    <property type="entry name" value="IMPORT ATP-BINDING PROTEIN"/>
    <property type="match status" value="1"/>
</dbReference>
<proteinExistence type="predicted"/>
<gene>
    <name evidence="5" type="ORF">NE619_15555</name>
</gene>
<keyword evidence="1" id="KW-0813">Transport</keyword>
<dbReference type="RefSeq" id="WP_256133344.1">
    <property type="nucleotide sequence ID" value="NZ_JANFXK010000021.1"/>
</dbReference>
<dbReference type="EMBL" id="JANFXK010000021">
    <property type="protein sequence ID" value="MCQ4638151.1"/>
    <property type="molecule type" value="Genomic_DNA"/>
</dbReference>
<dbReference type="InterPro" id="IPR015854">
    <property type="entry name" value="ABC_transpr_LolD-like"/>
</dbReference>
<dbReference type="InterPro" id="IPR017911">
    <property type="entry name" value="MacB-like_ATP-bd"/>
</dbReference>
<dbReference type="Proteomes" id="UP001524502">
    <property type="component" value="Unassembled WGS sequence"/>
</dbReference>
<dbReference type="PROSITE" id="PS00211">
    <property type="entry name" value="ABC_TRANSPORTER_1"/>
    <property type="match status" value="1"/>
</dbReference>
<dbReference type="Pfam" id="PF00005">
    <property type="entry name" value="ABC_tran"/>
    <property type="match status" value="1"/>
</dbReference>
<dbReference type="SUPFAM" id="SSF52540">
    <property type="entry name" value="P-loop containing nucleoside triphosphate hydrolases"/>
    <property type="match status" value="1"/>
</dbReference>
<keyword evidence="6" id="KW-1185">Reference proteome</keyword>
<evidence type="ECO:0000256" key="1">
    <source>
        <dbReference type="ARBA" id="ARBA00022448"/>
    </source>
</evidence>
<dbReference type="GO" id="GO:0005524">
    <property type="term" value="F:ATP binding"/>
    <property type="evidence" value="ECO:0007669"/>
    <property type="project" value="UniProtKB-KW"/>
</dbReference>
<protein>
    <submittedName>
        <fullName evidence="5">ABC transporter ATP-binding protein</fullName>
    </submittedName>
</protein>
<name>A0ABT1RSI0_9FIRM</name>
<dbReference type="InterPro" id="IPR003439">
    <property type="entry name" value="ABC_transporter-like_ATP-bd"/>
</dbReference>
<evidence type="ECO:0000313" key="6">
    <source>
        <dbReference type="Proteomes" id="UP001524502"/>
    </source>
</evidence>
<keyword evidence="2" id="KW-0547">Nucleotide-binding</keyword>
<organism evidence="5 6">
    <name type="scientific">Anaerovorax odorimutans</name>
    <dbReference type="NCBI Taxonomy" id="109327"/>
    <lineage>
        <taxon>Bacteria</taxon>
        <taxon>Bacillati</taxon>
        <taxon>Bacillota</taxon>
        <taxon>Clostridia</taxon>
        <taxon>Peptostreptococcales</taxon>
        <taxon>Anaerovoracaceae</taxon>
        <taxon>Anaerovorax</taxon>
    </lineage>
</organism>
<keyword evidence="3 5" id="KW-0067">ATP-binding</keyword>
<dbReference type="InterPro" id="IPR017871">
    <property type="entry name" value="ABC_transporter-like_CS"/>
</dbReference>
<dbReference type="PROSITE" id="PS50893">
    <property type="entry name" value="ABC_TRANSPORTER_2"/>
    <property type="match status" value="1"/>
</dbReference>
<dbReference type="InterPro" id="IPR003593">
    <property type="entry name" value="AAA+_ATPase"/>
</dbReference>